<keyword evidence="1" id="KW-0732">Signal</keyword>
<feature type="signal peptide" evidence="1">
    <location>
        <begin position="1"/>
        <end position="23"/>
    </location>
</feature>
<sequence>MATSRRHLLFTLPWAITLLLLKARWHEPAVGLIDRPVLGLVHMPASCNTFSSFGSTRKVCCNRTCLRHLGYFCSHRCFFFSAFLFVWAI</sequence>
<dbReference type="EMBL" id="GIFC01003981">
    <property type="protein sequence ID" value="MXU86064.1"/>
    <property type="molecule type" value="Transcribed_RNA"/>
</dbReference>
<feature type="chain" id="PRO_5025654565" evidence="1">
    <location>
        <begin position="24"/>
        <end position="89"/>
    </location>
</feature>
<reference evidence="2" key="1">
    <citation type="submission" date="2019-12" db="EMBL/GenBank/DDBJ databases">
        <title>An insight into the sialome of adult female Ixodes ricinus ticks feeding for 6 days.</title>
        <authorList>
            <person name="Perner J."/>
            <person name="Ribeiro J.M.C."/>
        </authorList>
    </citation>
    <scope>NUCLEOTIDE SEQUENCE</scope>
    <source>
        <strain evidence="2">Semi-engorged</strain>
        <tissue evidence="2">Salivary glands</tissue>
    </source>
</reference>
<proteinExistence type="predicted"/>
<protein>
    <submittedName>
        <fullName evidence="2">Putative secreted protein</fullName>
    </submittedName>
</protein>
<name>A0A6B0UAR6_IXORI</name>
<evidence type="ECO:0000313" key="2">
    <source>
        <dbReference type="EMBL" id="MXU86064.1"/>
    </source>
</evidence>
<dbReference type="AlphaFoldDB" id="A0A6B0UAR6"/>
<accession>A0A6B0UAR6</accession>
<organism evidence="2">
    <name type="scientific">Ixodes ricinus</name>
    <name type="common">Common tick</name>
    <name type="synonym">Acarus ricinus</name>
    <dbReference type="NCBI Taxonomy" id="34613"/>
    <lineage>
        <taxon>Eukaryota</taxon>
        <taxon>Metazoa</taxon>
        <taxon>Ecdysozoa</taxon>
        <taxon>Arthropoda</taxon>
        <taxon>Chelicerata</taxon>
        <taxon>Arachnida</taxon>
        <taxon>Acari</taxon>
        <taxon>Parasitiformes</taxon>
        <taxon>Ixodida</taxon>
        <taxon>Ixodoidea</taxon>
        <taxon>Ixodidae</taxon>
        <taxon>Ixodinae</taxon>
        <taxon>Ixodes</taxon>
    </lineage>
</organism>
<evidence type="ECO:0000256" key="1">
    <source>
        <dbReference type="SAM" id="SignalP"/>
    </source>
</evidence>